<keyword evidence="1" id="KW-0645">Protease</keyword>
<keyword evidence="4" id="KW-1015">Disulfide bond</keyword>
<dbReference type="PROSITE" id="PS50240">
    <property type="entry name" value="TRYPSIN_DOM"/>
    <property type="match status" value="2"/>
</dbReference>
<dbReference type="InterPro" id="IPR050430">
    <property type="entry name" value="Peptidase_S1"/>
</dbReference>
<dbReference type="GO" id="GO:0004252">
    <property type="term" value="F:serine-type endopeptidase activity"/>
    <property type="evidence" value="ECO:0007669"/>
    <property type="project" value="InterPro"/>
</dbReference>
<evidence type="ECO:0000256" key="4">
    <source>
        <dbReference type="ARBA" id="ARBA00023157"/>
    </source>
</evidence>
<dbReference type="Proteomes" id="UP000694866">
    <property type="component" value="Unplaced"/>
</dbReference>
<proteinExistence type="predicted"/>
<dbReference type="OrthoDB" id="10059102at2759"/>
<dbReference type="SUPFAM" id="SSF50494">
    <property type="entry name" value="Trypsin-like serine proteases"/>
    <property type="match status" value="2"/>
</dbReference>
<accession>A0A9R1TPU8</accession>
<evidence type="ECO:0000259" key="5">
    <source>
        <dbReference type="PROSITE" id="PS50240"/>
    </source>
</evidence>
<gene>
    <name evidence="7" type="primary">LOC105272587</name>
</gene>
<evidence type="ECO:0000256" key="1">
    <source>
        <dbReference type="ARBA" id="ARBA00022670"/>
    </source>
</evidence>
<dbReference type="InterPro" id="IPR009003">
    <property type="entry name" value="Peptidase_S1_PA"/>
</dbReference>
<dbReference type="Gene3D" id="2.40.10.10">
    <property type="entry name" value="Trypsin-like serine proteases"/>
    <property type="match status" value="2"/>
</dbReference>
<dbReference type="CDD" id="cd00190">
    <property type="entry name" value="Tryp_SPc"/>
    <property type="match status" value="1"/>
</dbReference>
<keyword evidence="2" id="KW-0378">Hydrolase</keyword>
<sequence length="284" mass="32075">MDNMENLKMVSSKGQTLDVVFAVLHDDYDKPYNDNIALIRVAGDIEFNEKIRPVALPTDGHADYNRLGEIVGWFTVKADLSVNNQLQSVNLPIISNDQCAKYRDITDKHICVHDEALGDFCHEDIGAPLIVDDLLVGIESYVAPCAGGLPDVFTRIYSYRQWIDKIIRKFEMQLISLIKFPQIRDNLLLSDKLHEIDLPIISNEECKKDRRGYITEKHVCTYFNSTAGLCFEDIGGPLIFEGAQLGIASYAIPCSLDWPDVYTRISGYLQWIIDHVGTVRTTST</sequence>
<dbReference type="Pfam" id="PF00089">
    <property type="entry name" value="Trypsin"/>
    <property type="match status" value="2"/>
</dbReference>
<dbReference type="InterPro" id="IPR043504">
    <property type="entry name" value="Peptidase_S1_PA_chymotrypsin"/>
</dbReference>
<dbReference type="SMART" id="SM00020">
    <property type="entry name" value="Tryp_SPc"/>
    <property type="match status" value="1"/>
</dbReference>
<dbReference type="PANTHER" id="PTHR24276">
    <property type="entry name" value="POLYSERASE-RELATED"/>
    <property type="match status" value="1"/>
</dbReference>
<organism evidence="6 7">
    <name type="scientific">Fopius arisanus</name>
    <dbReference type="NCBI Taxonomy" id="64838"/>
    <lineage>
        <taxon>Eukaryota</taxon>
        <taxon>Metazoa</taxon>
        <taxon>Ecdysozoa</taxon>
        <taxon>Arthropoda</taxon>
        <taxon>Hexapoda</taxon>
        <taxon>Insecta</taxon>
        <taxon>Pterygota</taxon>
        <taxon>Neoptera</taxon>
        <taxon>Endopterygota</taxon>
        <taxon>Hymenoptera</taxon>
        <taxon>Apocrita</taxon>
        <taxon>Ichneumonoidea</taxon>
        <taxon>Braconidae</taxon>
        <taxon>Opiinae</taxon>
        <taxon>Fopius</taxon>
    </lineage>
</organism>
<evidence type="ECO:0000256" key="3">
    <source>
        <dbReference type="ARBA" id="ARBA00022825"/>
    </source>
</evidence>
<dbReference type="KEGG" id="fas:105272587"/>
<evidence type="ECO:0000313" key="7">
    <source>
        <dbReference type="RefSeq" id="XP_011313080.1"/>
    </source>
</evidence>
<dbReference type="InterPro" id="IPR001254">
    <property type="entry name" value="Trypsin_dom"/>
</dbReference>
<reference evidence="7" key="1">
    <citation type="submission" date="2025-08" db="UniProtKB">
        <authorList>
            <consortium name="RefSeq"/>
        </authorList>
    </citation>
    <scope>IDENTIFICATION</scope>
    <source>
        <strain evidence="7">USDA-PBARC FA_bdor</strain>
        <tissue evidence="7">Whole organism</tissue>
    </source>
</reference>
<evidence type="ECO:0000313" key="6">
    <source>
        <dbReference type="Proteomes" id="UP000694866"/>
    </source>
</evidence>
<dbReference type="RefSeq" id="XP_011313080.1">
    <property type="nucleotide sequence ID" value="XM_011314778.1"/>
</dbReference>
<keyword evidence="3" id="KW-0720">Serine protease</keyword>
<keyword evidence="6" id="KW-1185">Reference proteome</keyword>
<feature type="domain" description="Peptidase S1" evidence="5">
    <location>
        <begin position="1"/>
        <end position="168"/>
    </location>
</feature>
<protein>
    <submittedName>
        <fullName evidence="7">Chymotrypsin-1-like</fullName>
    </submittedName>
</protein>
<evidence type="ECO:0000256" key="2">
    <source>
        <dbReference type="ARBA" id="ARBA00022801"/>
    </source>
</evidence>
<name>A0A9R1TPU8_9HYME</name>
<dbReference type="GeneID" id="105272587"/>
<dbReference type="AlphaFoldDB" id="A0A9R1TPU8"/>
<feature type="domain" description="Peptidase S1" evidence="5">
    <location>
        <begin position="190"/>
        <end position="277"/>
    </location>
</feature>
<dbReference type="GO" id="GO:0006508">
    <property type="term" value="P:proteolysis"/>
    <property type="evidence" value="ECO:0007669"/>
    <property type="project" value="UniProtKB-KW"/>
</dbReference>
<dbReference type="PANTHER" id="PTHR24276:SF96">
    <property type="entry name" value="PEPTIDASE S1 DOMAIN-CONTAINING PROTEIN"/>
    <property type="match status" value="1"/>
</dbReference>